<keyword evidence="2" id="KW-0812">Transmembrane</keyword>
<dbReference type="GO" id="GO:0008270">
    <property type="term" value="F:zinc ion binding"/>
    <property type="evidence" value="ECO:0007669"/>
    <property type="project" value="UniProtKB-KW"/>
</dbReference>
<accession>A0A0F9NUV8</accession>
<sequence length="297" mass="32947">MFNIFRLKGTEWLSLAAIAVFLTGSLIVFQNFGTETKSILGKPFFEKTIAPKGTLKNPLSVVVFKDKIIATSSSDAQVKIFSNKGKEMASAQLENDSYPTSLALHKDGTLFVATKNAIYKGSVFLNLKNMEKVKIKGDYQPLAVAVHKDTLLVFDGLSQKLRILNKVKNKLDDFTEKKLSLSYVNGIISEGDSVYVADSNGRRVVRLDSNGKYKVSLKNFSLPRGIAIDSFKRLHVVDTFANTIKVFDQKGKFLFNYGEEGNGSGHVYLPNGIAIDSKQGKVYVADKGNNRIQVWSW</sequence>
<evidence type="ECO:0000256" key="2">
    <source>
        <dbReference type="SAM" id="Phobius"/>
    </source>
</evidence>
<keyword evidence="1" id="KW-0677">Repeat</keyword>
<dbReference type="AlphaFoldDB" id="A0A0F9NUV8"/>
<proteinExistence type="predicted"/>
<evidence type="ECO:0000256" key="1">
    <source>
        <dbReference type="ARBA" id="ARBA00022737"/>
    </source>
</evidence>
<dbReference type="InterPro" id="IPR011042">
    <property type="entry name" value="6-blade_b-propeller_TolB-like"/>
</dbReference>
<dbReference type="EMBL" id="LAZR01003671">
    <property type="protein sequence ID" value="KKN15847.1"/>
    <property type="molecule type" value="Genomic_DNA"/>
</dbReference>
<protein>
    <recommendedName>
        <fullName evidence="4">SMP-30/Gluconolactonase/LRE-like region domain-containing protein</fullName>
    </recommendedName>
</protein>
<organism evidence="3">
    <name type="scientific">marine sediment metagenome</name>
    <dbReference type="NCBI Taxonomy" id="412755"/>
    <lineage>
        <taxon>unclassified sequences</taxon>
        <taxon>metagenomes</taxon>
        <taxon>ecological metagenomes</taxon>
    </lineage>
</organism>
<gene>
    <name evidence="3" type="ORF">LCGC14_0981840</name>
</gene>
<keyword evidence="2" id="KW-0472">Membrane</keyword>
<dbReference type="PANTHER" id="PTHR24104:SF25">
    <property type="entry name" value="PROTEIN LIN-41"/>
    <property type="match status" value="1"/>
</dbReference>
<dbReference type="InterPro" id="IPR001258">
    <property type="entry name" value="NHL_repeat"/>
</dbReference>
<dbReference type="PANTHER" id="PTHR24104">
    <property type="entry name" value="E3 UBIQUITIN-PROTEIN LIGASE NHLRC1-RELATED"/>
    <property type="match status" value="1"/>
</dbReference>
<evidence type="ECO:0000313" key="3">
    <source>
        <dbReference type="EMBL" id="KKN15847.1"/>
    </source>
</evidence>
<evidence type="ECO:0008006" key="4">
    <source>
        <dbReference type="Google" id="ProtNLM"/>
    </source>
</evidence>
<comment type="caution">
    <text evidence="3">The sequence shown here is derived from an EMBL/GenBank/DDBJ whole genome shotgun (WGS) entry which is preliminary data.</text>
</comment>
<reference evidence="3" key="1">
    <citation type="journal article" date="2015" name="Nature">
        <title>Complex archaea that bridge the gap between prokaryotes and eukaryotes.</title>
        <authorList>
            <person name="Spang A."/>
            <person name="Saw J.H."/>
            <person name="Jorgensen S.L."/>
            <person name="Zaremba-Niedzwiedzka K."/>
            <person name="Martijn J."/>
            <person name="Lind A.E."/>
            <person name="van Eijk R."/>
            <person name="Schleper C."/>
            <person name="Guy L."/>
            <person name="Ettema T.J."/>
        </authorList>
    </citation>
    <scope>NUCLEOTIDE SEQUENCE</scope>
</reference>
<keyword evidence="2" id="KW-1133">Transmembrane helix</keyword>
<dbReference type="SUPFAM" id="SSF63829">
    <property type="entry name" value="Calcium-dependent phosphotriesterase"/>
    <property type="match status" value="1"/>
</dbReference>
<dbReference type="InterPro" id="IPR050952">
    <property type="entry name" value="TRIM-NHL_E3_ligases"/>
</dbReference>
<dbReference type="PROSITE" id="PS51125">
    <property type="entry name" value="NHL"/>
    <property type="match status" value="1"/>
</dbReference>
<name>A0A0F9NUV8_9ZZZZ</name>
<dbReference type="Gene3D" id="2.120.10.30">
    <property type="entry name" value="TolB, C-terminal domain"/>
    <property type="match status" value="2"/>
</dbReference>
<dbReference type="Pfam" id="PF01436">
    <property type="entry name" value="NHL"/>
    <property type="match status" value="1"/>
</dbReference>
<feature type="transmembrane region" description="Helical" evidence="2">
    <location>
        <begin position="12"/>
        <end position="32"/>
    </location>
</feature>